<keyword evidence="13" id="KW-0811">Translocation</keyword>
<comment type="function">
    <text evidence="17">In addition to promoting peroxisomal translocation of proteins containing a PTS1 peroxisomal targeting signal, mediates peroxisomal import of proteins containing a C-terminal PTS2-type peroxisomal targeting signal via its interaction with PEX7. Interaction with PEX7 only takes place when PEX7 is associated with cargo proteins containing a PTS2 peroxisomal targeting signal. PEX7 along with PTS2-containing cargo proteins are then translocated through the PEX13-PEX14 docking complex together with PEX5.</text>
</comment>
<comment type="subcellular location">
    <subcellularLocation>
        <location evidence="2">Cytoplasm</location>
        <location evidence="2">Cytosol</location>
    </subcellularLocation>
    <subcellularLocation>
        <location evidence="1">Peroxisome matrix</location>
    </subcellularLocation>
</comment>
<dbReference type="STRING" id="84645.A0A498N582"/>
<dbReference type="GO" id="GO:0016560">
    <property type="term" value="P:protein import into peroxisome matrix, docking"/>
    <property type="evidence" value="ECO:0007669"/>
    <property type="project" value="TreeGrafter"/>
</dbReference>
<feature type="repeat" description="TPR" evidence="19">
    <location>
        <begin position="501"/>
        <end position="534"/>
    </location>
</feature>
<evidence type="ECO:0000256" key="18">
    <source>
        <dbReference type="ARBA" id="ARBA00046106"/>
    </source>
</evidence>
<protein>
    <recommendedName>
        <fullName evidence="4">Peroxisomal targeting signal 1 receptor</fullName>
    </recommendedName>
    <alternativeName>
        <fullName evidence="15">PTS1-BP</fullName>
    </alternativeName>
    <alternativeName>
        <fullName evidence="16">Peroxin-5</fullName>
    </alternativeName>
</protein>
<evidence type="ECO:0000256" key="17">
    <source>
        <dbReference type="ARBA" id="ARBA00046072"/>
    </source>
</evidence>
<evidence type="ECO:0000256" key="3">
    <source>
        <dbReference type="ARBA" id="ARBA00005348"/>
    </source>
</evidence>
<evidence type="ECO:0000256" key="9">
    <source>
        <dbReference type="ARBA" id="ARBA00022803"/>
    </source>
</evidence>
<dbReference type="SMART" id="SM00028">
    <property type="entry name" value="TPR"/>
    <property type="match status" value="4"/>
</dbReference>
<dbReference type="PANTHER" id="PTHR10130">
    <property type="entry name" value="PEROXISOMAL TARGETING SIGNAL 1 RECEPTOR PEX5"/>
    <property type="match status" value="1"/>
</dbReference>
<dbReference type="InterPro" id="IPR019734">
    <property type="entry name" value="TPR_rpt"/>
</dbReference>
<keyword evidence="5" id="KW-0813">Transport</keyword>
<keyword evidence="8" id="KW-0677">Repeat</keyword>
<dbReference type="AlphaFoldDB" id="A0A498N582"/>
<keyword evidence="20" id="KW-0675">Receptor</keyword>
<evidence type="ECO:0000256" key="6">
    <source>
        <dbReference type="ARBA" id="ARBA00022490"/>
    </source>
</evidence>
<evidence type="ECO:0000256" key="4">
    <source>
        <dbReference type="ARBA" id="ARBA00018416"/>
    </source>
</evidence>
<dbReference type="GO" id="GO:0005778">
    <property type="term" value="C:peroxisomal membrane"/>
    <property type="evidence" value="ECO:0007669"/>
    <property type="project" value="TreeGrafter"/>
</dbReference>
<evidence type="ECO:0000256" key="5">
    <source>
        <dbReference type="ARBA" id="ARBA00022448"/>
    </source>
</evidence>
<keyword evidence="11" id="KW-0653">Protein transport</keyword>
<evidence type="ECO:0000256" key="11">
    <source>
        <dbReference type="ARBA" id="ARBA00022927"/>
    </source>
</evidence>
<dbReference type="SUPFAM" id="SSF48452">
    <property type="entry name" value="TPR-like"/>
    <property type="match status" value="1"/>
</dbReference>
<evidence type="ECO:0000256" key="7">
    <source>
        <dbReference type="ARBA" id="ARBA00022499"/>
    </source>
</evidence>
<dbReference type="GO" id="GO:0005052">
    <property type="term" value="F:peroxisome matrix targeting signal-1 binding"/>
    <property type="evidence" value="ECO:0007669"/>
    <property type="project" value="TreeGrafter"/>
</dbReference>
<keyword evidence="9 19" id="KW-0802">TPR repeat</keyword>
<evidence type="ECO:0000256" key="10">
    <source>
        <dbReference type="ARBA" id="ARBA00022843"/>
    </source>
</evidence>
<evidence type="ECO:0000313" key="20">
    <source>
        <dbReference type="EMBL" id="RXN28200.1"/>
    </source>
</evidence>
<feature type="repeat" description="TPR" evidence="19">
    <location>
        <begin position="535"/>
        <end position="568"/>
    </location>
</feature>
<evidence type="ECO:0000256" key="13">
    <source>
        <dbReference type="ARBA" id="ARBA00023010"/>
    </source>
</evidence>
<sequence length="631" mass="70404">MAMRELVEGECGGANPLMKLTGHMTQEGGAWRHRSTPTIPPTPIEIATEEELVSEFLQAPQRPPHTFDMGQLLEEMQQIDQQSYRQAPQRAPDVAALALSGDWAAEFLSSADSASSSGQAGLDPADADWTREFINEVADPGRWAEEYLEQSEEKLWLGDLGEREQDKEWTQEYQAGEELRQTANELLAKVDDPKLQNTEIGEGSVTVEDRAGKENTDKAQAKEAQHWASSINQFLESGEGTVQVETREGKKKNDKIKAKQAEQWATIVRQVSAESAESWVDEFTAYGPDFQQAKAAVEGYQFEEDNPYLSHDDPFAEGVKRMEAGDIPGAVRLFESAVQREPDNQLAWQYLGTCQAENEQEFAAISALRRCIELKKDNLTALMALAVSFTNESLHRQACETLRDWLRHNPKYRHILEQHEREKEREGVREREKERERFGSLLPEALFNEVQTLFLNSAAAEPTRVDPELQCGLGVLFNLSGEYDKAVDCFSAALSVKPQDYLLWNKLGATLANGNRSEEAVAAYRRALELQPGFVRSRYNLGISCVNLGAHREAVEHFLEALSLQRQAASDGEGGAGRGPGAAATVMSDNIWSTLRMALSMMGESSLYSAADRRDLDTLLAHFCQRDVEAE</sequence>
<comment type="function">
    <text evidence="18">Receptor that mediates peroxisomal import of proteins containing a C-terminal PTS1-type tripeptide peroxisomal targeting signal (SKL-type). Binds to cargo proteins containing a PTS1 peroxisomal targeting signal in the cytosol, and translocates them into the peroxisome matrix by passing through the PEX13-PEX14 docking complex along with cargo proteins. PEX5 receptor is then retrotranslocated into the cytosol, leading to release of bound cargo in the peroxisome matrix, and reset for a subsequent peroxisome import cycle.</text>
</comment>
<keyword evidence="12" id="KW-0882">Thioester bond</keyword>
<gene>
    <name evidence="20" type="ORF">ROHU_036355</name>
</gene>
<dbReference type="PROSITE" id="PS50005">
    <property type="entry name" value="TPR"/>
    <property type="match status" value="3"/>
</dbReference>
<dbReference type="Gene3D" id="1.25.40.10">
    <property type="entry name" value="Tetratricopeptide repeat domain"/>
    <property type="match status" value="1"/>
</dbReference>
<keyword evidence="6" id="KW-0963">Cytoplasm</keyword>
<evidence type="ECO:0000256" key="12">
    <source>
        <dbReference type="ARBA" id="ARBA00022966"/>
    </source>
</evidence>
<evidence type="ECO:0000256" key="16">
    <source>
        <dbReference type="ARBA" id="ARBA00032505"/>
    </source>
</evidence>
<evidence type="ECO:0000256" key="15">
    <source>
        <dbReference type="ARBA" id="ARBA00030232"/>
    </source>
</evidence>
<keyword evidence="10" id="KW-0832">Ubl conjugation</keyword>
<evidence type="ECO:0000256" key="2">
    <source>
        <dbReference type="ARBA" id="ARBA00004514"/>
    </source>
</evidence>
<dbReference type="EMBL" id="QBIY01011903">
    <property type="protein sequence ID" value="RXN28200.1"/>
    <property type="molecule type" value="Genomic_DNA"/>
</dbReference>
<evidence type="ECO:0000256" key="19">
    <source>
        <dbReference type="PROSITE-ProRule" id="PRU00339"/>
    </source>
</evidence>
<keyword evidence="21" id="KW-1185">Reference proteome</keyword>
<proteinExistence type="inferred from homology"/>
<evidence type="ECO:0000256" key="1">
    <source>
        <dbReference type="ARBA" id="ARBA00004253"/>
    </source>
</evidence>
<dbReference type="FunFam" id="1.25.40.10:FF:000034">
    <property type="entry name" value="Peroxisomal biogenesis factor 5 isoform 1"/>
    <property type="match status" value="1"/>
</dbReference>
<organism evidence="20 21">
    <name type="scientific">Labeo rohita</name>
    <name type="common">Indian major carp</name>
    <name type="synonym">Cyprinus rohita</name>
    <dbReference type="NCBI Taxonomy" id="84645"/>
    <lineage>
        <taxon>Eukaryota</taxon>
        <taxon>Metazoa</taxon>
        <taxon>Chordata</taxon>
        <taxon>Craniata</taxon>
        <taxon>Vertebrata</taxon>
        <taxon>Euteleostomi</taxon>
        <taxon>Actinopterygii</taxon>
        <taxon>Neopterygii</taxon>
        <taxon>Teleostei</taxon>
        <taxon>Ostariophysi</taxon>
        <taxon>Cypriniformes</taxon>
        <taxon>Cyprinidae</taxon>
        <taxon>Labeoninae</taxon>
        <taxon>Labeonini</taxon>
        <taxon>Labeo</taxon>
    </lineage>
</organism>
<comment type="similarity">
    <text evidence="3">Belongs to the peroxisomal targeting signal receptor family.</text>
</comment>
<dbReference type="InterPro" id="IPR011990">
    <property type="entry name" value="TPR-like_helical_dom_sf"/>
</dbReference>
<evidence type="ECO:0000313" key="21">
    <source>
        <dbReference type="Proteomes" id="UP000290572"/>
    </source>
</evidence>
<comment type="caution">
    <text evidence="20">The sequence shown here is derived from an EMBL/GenBank/DDBJ whole genome shotgun (WGS) entry which is preliminary data.</text>
</comment>
<feature type="repeat" description="TPR" evidence="19">
    <location>
        <begin position="467"/>
        <end position="500"/>
    </location>
</feature>
<dbReference type="Proteomes" id="UP000290572">
    <property type="component" value="Unassembled WGS sequence"/>
</dbReference>
<dbReference type="GO" id="GO:0005829">
    <property type="term" value="C:cytosol"/>
    <property type="evidence" value="ECO:0007669"/>
    <property type="project" value="UniProtKB-SubCell"/>
</dbReference>
<evidence type="ECO:0000256" key="14">
    <source>
        <dbReference type="ARBA" id="ARBA00023140"/>
    </source>
</evidence>
<keyword evidence="7" id="KW-1017">Isopeptide bond</keyword>
<accession>A0A498N582</accession>
<reference evidence="20 21" key="1">
    <citation type="submission" date="2018-03" db="EMBL/GenBank/DDBJ databases">
        <title>Draft genome sequence of Rohu Carp (Labeo rohita).</title>
        <authorList>
            <person name="Das P."/>
            <person name="Kushwaha B."/>
            <person name="Joshi C.G."/>
            <person name="Kumar D."/>
            <person name="Nagpure N.S."/>
            <person name="Sahoo L."/>
            <person name="Das S.P."/>
            <person name="Bit A."/>
            <person name="Patnaik S."/>
            <person name="Meher P.K."/>
            <person name="Jayasankar P."/>
            <person name="Koringa P.G."/>
            <person name="Patel N.V."/>
            <person name="Hinsu A.T."/>
            <person name="Kumar R."/>
            <person name="Pandey M."/>
            <person name="Agarwal S."/>
            <person name="Srivastava S."/>
            <person name="Singh M."/>
            <person name="Iquebal M.A."/>
            <person name="Jaiswal S."/>
            <person name="Angadi U.B."/>
            <person name="Kumar N."/>
            <person name="Raza M."/>
            <person name="Shah T.M."/>
            <person name="Rai A."/>
            <person name="Jena J.K."/>
        </authorList>
    </citation>
    <scope>NUCLEOTIDE SEQUENCE [LARGE SCALE GENOMIC DNA]</scope>
    <source>
        <strain evidence="20">DASCIFA01</strain>
        <tissue evidence="20">Testis</tissue>
    </source>
</reference>
<dbReference type="PANTHER" id="PTHR10130:SF2">
    <property type="entry name" value="PEROXISOMAL TARGETING SIGNAL 1 RECEPTOR"/>
    <property type="match status" value="1"/>
</dbReference>
<keyword evidence="14" id="KW-0576">Peroxisome</keyword>
<name>A0A498N582_LABRO</name>
<dbReference type="Pfam" id="PF13181">
    <property type="entry name" value="TPR_8"/>
    <property type="match status" value="1"/>
</dbReference>
<dbReference type="InterPro" id="IPR024111">
    <property type="entry name" value="PEX5/PEX5L"/>
</dbReference>
<evidence type="ECO:0000256" key="8">
    <source>
        <dbReference type="ARBA" id="ARBA00022737"/>
    </source>
</evidence>
<dbReference type="GO" id="GO:0005782">
    <property type="term" value="C:peroxisomal matrix"/>
    <property type="evidence" value="ECO:0007669"/>
    <property type="project" value="UniProtKB-SubCell"/>
</dbReference>
<dbReference type="Pfam" id="PF13432">
    <property type="entry name" value="TPR_16"/>
    <property type="match status" value="2"/>
</dbReference>